<comment type="caution">
    <text evidence="1">The sequence shown here is derived from an EMBL/GenBank/DDBJ whole genome shotgun (WGS) entry which is preliminary data.</text>
</comment>
<accession>A0AAE1ID92</accession>
<sequence>MYEDGPNPTKVQVTPASKRANPPPPLVLIHDGGGTTFGYFMLGSLYREVWAIHNPHFFDGGAFEGGMDEMARLYIQNMKDAGIKGNILLGESLLEMIVLGWSLGGYLSLAVARFLAEDPEATIKVLGIVMMDSPYHIPYNQVQGLTDDPVLENIPAPVQKCFDRCDEMLEDWEVPRWDGPACNGKPVFFGVGGRRYSVAPGNVLYKPFEGTWSSIEVPKYEITSESQSERTPITPPPTVLIRATQSMPLPEGRTEPFMIDKYRGDRTLGWSGNTPDFIKAVLDVNSNHYEMFDRENDSQIKDITAQLNLSLEILESIGNTANPSFGGKPKLDYF</sequence>
<name>A0AAE1ID92_9HYPO</name>
<dbReference type="SUPFAM" id="SSF53474">
    <property type="entry name" value="alpha/beta-Hydrolases"/>
    <property type="match status" value="1"/>
</dbReference>
<reference evidence="1" key="1">
    <citation type="submission" date="2023-11" db="EMBL/GenBank/DDBJ databases">
        <title>The genome sequences of three competitors of mushroom-forming fungi.</title>
        <authorList>
            <person name="Beijen E."/>
            <person name="Ohm R.A."/>
        </authorList>
    </citation>
    <scope>NUCLEOTIDE SEQUENCE</scope>
    <source>
        <strain evidence="1">CBS 100526</strain>
    </source>
</reference>
<evidence type="ECO:0000313" key="2">
    <source>
        <dbReference type="Proteomes" id="UP001273209"/>
    </source>
</evidence>
<protein>
    <recommendedName>
        <fullName evidence="3">Thioesterase domain-containing protein</fullName>
    </recommendedName>
</protein>
<evidence type="ECO:0000313" key="1">
    <source>
        <dbReference type="EMBL" id="KAK4073368.1"/>
    </source>
</evidence>
<dbReference type="RefSeq" id="XP_062755668.1">
    <property type="nucleotide sequence ID" value="XM_062899681.1"/>
</dbReference>
<dbReference type="InterPro" id="IPR029058">
    <property type="entry name" value="AB_hydrolase_fold"/>
</dbReference>
<dbReference type="GeneID" id="87919586"/>
<dbReference type="Gene3D" id="3.40.50.1820">
    <property type="entry name" value="alpha/beta hydrolase"/>
    <property type="match status" value="1"/>
</dbReference>
<dbReference type="Proteomes" id="UP001273209">
    <property type="component" value="Unassembled WGS sequence"/>
</dbReference>
<keyword evidence="2" id="KW-1185">Reference proteome</keyword>
<dbReference type="AlphaFoldDB" id="A0AAE1ID92"/>
<gene>
    <name evidence="1" type="ORF">Triagg1_5194</name>
</gene>
<dbReference type="EMBL" id="JAWRVG010000018">
    <property type="protein sequence ID" value="KAK4073368.1"/>
    <property type="molecule type" value="Genomic_DNA"/>
</dbReference>
<organism evidence="1 2">
    <name type="scientific">Trichoderma aggressivum f. europaeum</name>
    <dbReference type="NCBI Taxonomy" id="173218"/>
    <lineage>
        <taxon>Eukaryota</taxon>
        <taxon>Fungi</taxon>
        <taxon>Dikarya</taxon>
        <taxon>Ascomycota</taxon>
        <taxon>Pezizomycotina</taxon>
        <taxon>Sordariomycetes</taxon>
        <taxon>Hypocreomycetidae</taxon>
        <taxon>Hypocreales</taxon>
        <taxon>Hypocreaceae</taxon>
        <taxon>Trichoderma</taxon>
    </lineage>
</organism>
<proteinExistence type="predicted"/>
<evidence type="ECO:0008006" key="3">
    <source>
        <dbReference type="Google" id="ProtNLM"/>
    </source>
</evidence>